<keyword evidence="2" id="KW-1185">Reference proteome</keyword>
<organism evidence="1 2">
    <name type="scientific">Alteromonas gilva</name>
    <dbReference type="NCBI Taxonomy" id="2987522"/>
    <lineage>
        <taxon>Bacteria</taxon>
        <taxon>Pseudomonadati</taxon>
        <taxon>Pseudomonadota</taxon>
        <taxon>Gammaproteobacteria</taxon>
        <taxon>Alteromonadales</taxon>
        <taxon>Alteromonadaceae</taxon>
        <taxon>Alteromonas/Salinimonas group</taxon>
        <taxon>Alteromonas</taxon>
    </lineage>
</organism>
<evidence type="ECO:0000313" key="2">
    <source>
        <dbReference type="Proteomes" id="UP001218788"/>
    </source>
</evidence>
<accession>A0ABT5KZF0</accession>
<name>A0ABT5KZF0_9ALTE</name>
<protein>
    <submittedName>
        <fullName evidence="1">Uncharacterized protein</fullName>
    </submittedName>
</protein>
<comment type="caution">
    <text evidence="1">The sequence shown here is derived from an EMBL/GenBank/DDBJ whole genome shotgun (WGS) entry which is preliminary data.</text>
</comment>
<dbReference type="Proteomes" id="UP001218788">
    <property type="component" value="Unassembled WGS sequence"/>
</dbReference>
<evidence type="ECO:0000313" key="1">
    <source>
        <dbReference type="EMBL" id="MDC8829581.1"/>
    </source>
</evidence>
<dbReference type="EMBL" id="JAQQXP010000001">
    <property type="protein sequence ID" value="MDC8829581.1"/>
    <property type="molecule type" value="Genomic_DNA"/>
</dbReference>
<reference evidence="1 2" key="1">
    <citation type="submission" date="2022-10" db="EMBL/GenBank/DDBJ databases">
        <title>Alteromonas sp. chi3 Genome sequencing.</title>
        <authorList>
            <person name="Park S."/>
        </authorList>
    </citation>
    <scope>NUCLEOTIDE SEQUENCE [LARGE SCALE GENOMIC DNA]</scope>
    <source>
        <strain evidence="2">chi3</strain>
    </source>
</reference>
<sequence length="152" mass="16835">MENLFQRQHGEFALIMSEEIVLTNAEGPWNKECIEHFGLVYAKTVYNSGCPRWADIVYLQGESLLVPEAESDLRVRISRAISAGLAKVIYVTAKSTVATAAKMQLQRLYGGLDVEMTFADSVEAAITIASNDGFKVDEQAVIRFFSQPLGRT</sequence>
<dbReference type="RefSeq" id="WP_273638029.1">
    <property type="nucleotide sequence ID" value="NZ_JAQQXP010000001.1"/>
</dbReference>
<gene>
    <name evidence="1" type="ORF">OIK42_02285</name>
</gene>
<proteinExistence type="predicted"/>